<evidence type="ECO:0000313" key="2">
    <source>
        <dbReference type="Proteomes" id="UP000217343"/>
    </source>
</evidence>
<dbReference type="Proteomes" id="UP000217343">
    <property type="component" value="Chromosome"/>
</dbReference>
<sequence>MRHNWLLRLMVAVLLATLVGACEPPLIVELASAAERIPSPAFVIREPSQPGDSPRYDSISVMDVDGTHMWSIRALPPRTGPFPAHLNYGVLPYGFEELQPARLLTRGRTYHIAVAGEARGGLRYRVNNDGTVSEAK</sequence>
<gene>
    <name evidence="1" type="ORF">MYMAC_001959</name>
</gene>
<organism evidence="1 2">
    <name type="scientific">Corallococcus macrosporus DSM 14697</name>
    <dbReference type="NCBI Taxonomy" id="1189310"/>
    <lineage>
        <taxon>Bacteria</taxon>
        <taxon>Pseudomonadati</taxon>
        <taxon>Myxococcota</taxon>
        <taxon>Myxococcia</taxon>
        <taxon>Myxococcales</taxon>
        <taxon>Cystobacterineae</taxon>
        <taxon>Myxococcaceae</taxon>
        <taxon>Corallococcus</taxon>
    </lineage>
</organism>
<dbReference type="AlphaFoldDB" id="A0A250JSC0"/>
<dbReference type="KEGG" id="mmas:MYMAC_001959"/>
<dbReference type="OrthoDB" id="7203600at2"/>
<reference evidence="1 2" key="1">
    <citation type="submission" date="2017-06" db="EMBL/GenBank/DDBJ databases">
        <title>Sequencing and comparative analysis of myxobacterial genomes.</title>
        <authorList>
            <person name="Rupp O."/>
            <person name="Goesmann A."/>
            <person name="Sogaard-Andersen L."/>
        </authorList>
    </citation>
    <scope>NUCLEOTIDE SEQUENCE [LARGE SCALE GENOMIC DNA]</scope>
    <source>
        <strain evidence="1 2">DSM 14697</strain>
    </source>
</reference>
<protein>
    <recommendedName>
        <fullName evidence="3">Lipoprotein</fullName>
    </recommendedName>
</protein>
<keyword evidence="2" id="KW-1185">Reference proteome</keyword>
<dbReference type="EMBL" id="CP022203">
    <property type="protein sequence ID" value="ATB46367.1"/>
    <property type="molecule type" value="Genomic_DNA"/>
</dbReference>
<name>A0A250JSC0_9BACT</name>
<proteinExistence type="predicted"/>
<dbReference type="RefSeq" id="WP_157757487.1">
    <property type="nucleotide sequence ID" value="NZ_CP022203.1"/>
</dbReference>
<accession>A0A250JSC0</accession>
<evidence type="ECO:0000313" key="1">
    <source>
        <dbReference type="EMBL" id="ATB46367.1"/>
    </source>
</evidence>
<dbReference type="PROSITE" id="PS51257">
    <property type="entry name" value="PROKAR_LIPOPROTEIN"/>
    <property type="match status" value="1"/>
</dbReference>
<evidence type="ECO:0008006" key="3">
    <source>
        <dbReference type="Google" id="ProtNLM"/>
    </source>
</evidence>